<dbReference type="EMBL" id="CP017269">
    <property type="protein sequence ID" value="AOT71040.1"/>
    <property type="molecule type" value="Genomic_DNA"/>
</dbReference>
<dbReference type="RefSeq" id="WP_069978453.1">
    <property type="nucleotide sequence ID" value="NZ_CP017269.1"/>
</dbReference>
<organism evidence="5 6">
    <name type="scientific">Geosporobacter ferrireducens</name>
    <dbReference type="NCBI Taxonomy" id="1424294"/>
    <lineage>
        <taxon>Bacteria</taxon>
        <taxon>Bacillati</taxon>
        <taxon>Bacillota</taxon>
        <taxon>Clostridia</taxon>
        <taxon>Peptostreptococcales</taxon>
        <taxon>Thermotaleaceae</taxon>
        <taxon>Geosporobacter</taxon>
    </lineage>
</organism>
<keyword evidence="2" id="KW-0560">Oxidoreductase</keyword>
<dbReference type="InterPro" id="IPR009014">
    <property type="entry name" value="Transketo_C/PFOR_II"/>
</dbReference>
<reference evidence="5 6" key="1">
    <citation type="submission" date="2016-09" db="EMBL/GenBank/DDBJ databases">
        <title>Genomic analysis reveals versatility of anaerobic energy metabolism of Geosporobacter ferrireducens IRF9 of phylum Firmicutes.</title>
        <authorList>
            <person name="Kim S.-J."/>
        </authorList>
    </citation>
    <scope>NUCLEOTIDE SEQUENCE [LARGE SCALE GENOMIC DNA]</scope>
    <source>
        <strain evidence="5 6">IRF9</strain>
    </source>
</reference>
<dbReference type="GO" id="GO:0016491">
    <property type="term" value="F:oxidoreductase activity"/>
    <property type="evidence" value="ECO:0007669"/>
    <property type="project" value="UniProtKB-KW"/>
</dbReference>
<evidence type="ECO:0000259" key="4">
    <source>
        <dbReference type="SMART" id="SM00861"/>
    </source>
</evidence>
<evidence type="ECO:0000313" key="6">
    <source>
        <dbReference type="Proteomes" id="UP000095743"/>
    </source>
</evidence>
<name>A0A1D8GJG9_9FIRM</name>
<keyword evidence="3" id="KW-0786">Thiamine pyrophosphate</keyword>
<dbReference type="KEGG" id="gfe:Gferi_16635"/>
<dbReference type="Proteomes" id="UP000095743">
    <property type="component" value="Chromosome"/>
</dbReference>
<dbReference type="AlphaFoldDB" id="A0A1D8GJG9"/>
<evidence type="ECO:0000256" key="3">
    <source>
        <dbReference type="ARBA" id="ARBA00023052"/>
    </source>
</evidence>
<dbReference type="Pfam" id="PF02780">
    <property type="entry name" value="Transketolase_C"/>
    <property type="match status" value="1"/>
</dbReference>
<evidence type="ECO:0000256" key="2">
    <source>
        <dbReference type="ARBA" id="ARBA00023002"/>
    </source>
</evidence>
<keyword evidence="6" id="KW-1185">Reference proteome</keyword>
<dbReference type="STRING" id="1424294.Gferi_16635"/>
<dbReference type="FunFam" id="3.40.50.970:FF:000001">
    <property type="entry name" value="Pyruvate dehydrogenase E1 beta subunit"/>
    <property type="match status" value="1"/>
</dbReference>
<dbReference type="Pfam" id="PF02779">
    <property type="entry name" value="Transket_pyr"/>
    <property type="match status" value="1"/>
</dbReference>
<dbReference type="FunFam" id="3.40.50.920:FF:000001">
    <property type="entry name" value="Pyruvate dehydrogenase E1 beta subunit"/>
    <property type="match status" value="1"/>
</dbReference>
<dbReference type="InterPro" id="IPR005475">
    <property type="entry name" value="Transketolase-like_Pyr-bd"/>
</dbReference>
<dbReference type="PANTHER" id="PTHR43257">
    <property type="entry name" value="PYRUVATE DEHYDROGENASE E1 COMPONENT BETA SUBUNIT"/>
    <property type="match status" value="1"/>
</dbReference>
<evidence type="ECO:0000313" key="5">
    <source>
        <dbReference type="EMBL" id="AOT71040.1"/>
    </source>
</evidence>
<protein>
    <submittedName>
        <fullName evidence="5">2-oxoisovalerate dehydrogenase</fullName>
    </submittedName>
</protein>
<dbReference type="SUPFAM" id="SSF52518">
    <property type="entry name" value="Thiamin diphosphate-binding fold (THDP-binding)"/>
    <property type="match status" value="1"/>
</dbReference>
<dbReference type="SUPFAM" id="SSF52922">
    <property type="entry name" value="TK C-terminal domain-like"/>
    <property type="match status" value="1"/>
</dbReference>
<dbReference type="PANTHER" id="PTHR43257:SF2">
    <property type="entry name" value="PYRUVATE DEHYDROGENASE E1 COMPONENT SUBUNIT BETA"/>
    <property type="match status" value="1"/>
</dbReference>
<dbReference type="CDD" id="cd07036">
    <property type="entry name" value="TPP_PYR_E1-PDHc-beta_like"/>
    <property type="match status" value="1"/>
</dbReference>
<comment type="cofactor">
    <cofactor evidence="1">
        <name>thiamine diphosphate</name>
        <dbReference type="ChEBI" id="CHEBI:58937"/>
    </cofactor>
</comment>
<dbReference type="OrthoDB" id="8732661at2"/>
<proteinExistence type="predicted"/>
<dbReference type="InterPro" id="IPR029061">
    <property type="entry name" value="THDP-binding"/>
</dbReference>
<dbReference type="InterPro" id="IPR033248">
    <property type="entry name" value="Transketolase_C"/>
</dbReference>
<sequence>MPVLNNIQALNYALMQEMERDPSIVVFGEDAGYEGGVFRATVDLQAKFGVDRCFDTPISESGIVGMAVGMAINGLKPVVELQFCGFTYPAFNQIISHVSRMRNRSRGKYTLPMVIRFPFGGGIRALEHHSESPEALFAHIPGLKVVAPSTPYETKGLLLAALRDPDPVIFMEPKRIYRAFKQEVPEEDYVIEIGKANIVKEGEDITIVTWGAMVRDTLKAVEKANEKGIHPEVIDLRTISPIDQETVIQSVKKTGRILVVQEAVKSFSAASEIIAFVNEKAFLHLEAPPARVTAPDIIVPLPRGEQFYMPHPDMIYEKINEVVNFLT</sequence>
<accession>A0A1D8GJG9</accession>
<dbReference type="SMART" id="SM00861">
    <property type="entry name" value="Transket_pyr"/>
    <property type="match status" value="1"/>
</dbReference>
<dbReference type="Gene3D" id="3.40.50.920">
    <property type="match status" value="1"/>
</dbReference>
<dbReference type="Gene3D" id="3.40.50.970">
    <property type="match status" value="1"/>
</dbReference>
<gene>
    <name evidence="5" type="ORF">Gferi_16635</name>
</gene>
<feature type="domain" description="Transketolase-like pyrimidine-binding" evidence="4">
    <location>
        <begin position="4"/>
        <end position="179"/>
    </location>
</feature>
<evidence type="ECO:0000256" key="1">
    <source>
        <dbReference type="ARBA" id="ARBA00001964"/>
    </source>
</evidence>